<dbReference type="EMBL" id="CP001630">
    <property type="protein sequence ID" value="ACU35596.1"/>
    <property type="molecule type" value="Genomic_DNA"/>
</dbReference>
<gene>
    <name evidence="1" type="ordered locus">Amir_1647</name>
</gene>
<dbReference type="KEGG" id="ami:Amir_1647"/>
<protein>
    <submittedName>
        <fullName evidence="1">Uncharacterized protein</fullName>
    </submittedName>
</protein>
<dbReference type="RefSeq" id="WP_015800485.1">
    <property type="nucleotide sequence ID" value="NC_013093.1"/>
</dbReference>
<dbReference type="eggNOG" id="ENOG5030KXN">
    <property type="taxonomic scope" value="Bacteria"/>
</dbReference>
<evidence type="ECO:0000313" key="2">
    <source>
        <dbReference type="Proteomes" id="UP000002213"/>
    </source>
</evidence>
<name>C6WBM8_ACTMD</name>
<dbReference type="HOGENOM" id="CLU_165422_0_0_11"/>
<evidence type="ECO:0000313" key="1">
    <source>
        <dbReference type="EMBL" id="ACU35596.1"/>
    </source>
</evidence>
<dbReference type="Proteomes" id="UP000002213">
    <property type="component" value="Chromosome"/>
</dbReference>
<sequence length="90" mass="9831">MSNLTKGIPPVQTFRKRPVTIEAVRFESAQDGSRIAEWCGGTNEVAPDQIQITTPEGVMCAGLGDWVIRGVAGEFYPCKHSIFEATYDLA</sequence>
<reference evidence="1 2" key="1">
    <citation type="journal article" date="2009" name="Stand. Genomic Sci.">
        <title>Complete genome sequence of Actinosynnema mirum type strain (101).</title>
        <authorList>
            <person name="Land M."/>
            <person name="Lapidus A."/>
            <person name="Mayilraj S."/>
            <person name="Chen F."/>
            <person name="Copeland A."/>
            <person name="Del Rio T.G."/>
            <person name="Nolan M."/>
            <person name="Lucas S."/>
            <person name="Tice H."/>
            <person name="Cheng J.F."/>
            <person name="Chertkov O."/>
            <person name="Bruce D."/>
            <person name="Goodwin L."/>
            <person name="Pitluck S."/>
            <person name="Rohde M."/>
            <person name="Goker M."/>
            <person name="Pati A."/>
            <person name="Ivanova N."/>
            <person name="Mavromatis K."/>
            <person name="Chen A."/>
            <person name="Palaniappan K."/>
            <person name="Hauser L."/>
            <person name="Chang Y.J."/>
            <person name="Jeffries C.C."/>
            <person name="Brettin T."/>
            <person name="Detter J.C."/>
            <person name="Han C."/>
            <person name="Chain P."/>
            <person name="Tindall B.J."/>
            <person name="Bristow J."/>
            <person name="Eisen J.A."/>
            <person name="Markowitz V."/>
            <person name="Hugenholtz P."/>
            <person name="Kyrpides N.C."/>
            <person name="Klenk H.P."/>
        </authorList>
    </citation>
    <scope>NUCLEOTIDE SEQUENCE [LARGE SCALE GENOMIC DNA]</scope>
    <source>
        <strain evidence="2">ATCC 29888 / DSM 43827 / JCM 3225 / NBRC 14064 / NCIMB 13271 / NRRL B-12336 / IMRU 3971 / 101</strain>
    </source>
</reference>
<proteinExistence type="predicted"/>
<accession>C6WBM8</accession>
<dbReference type="AlphaFoldDB" id="C6WBM8"/>
<keyword evidence="2" id="KW-1185">Reference proteome</keyword>
<dbReference type="STRING" id="446462.Amir_1647"/>
<organism evidence="1 2">
    <name type="scientific">Actinosynnema mirum (strain ATCC 29888 / DSM 43827 / JCM 3225 / NBRC 14064 / NCIMB 13271 / NRRL B-12336 / IMRU 3971 / 101)</name>
    <dbReference type="NCBI Taxonomy" id="446462"/>
    <lineage>
        <taxon>Bacteria</taxon>
        <taxon>Bacillati</taxon>
        <taxon>Actinomycetota</taxon>
        <taxon>Actinomycetes</taxon>
        <taxon>Pseudonocardiales</taxon>
        <taxon>Pseudonocardiaceae</taxon>
        <taxon>Actinosynnema</taxon>
    </lineage>
</organism>